<dbReference type="EMBL" id="CAADFC020000036">
    <property type="protein sequence ID" value="VIO80388.1"/>
    <property type="molecule type" value="Genomic_DNA"/>
</dbReference>
<dbReference type="OrthoDB" id="1776073at2"/>
<accession>A0A508U1U7</accession>
<dbReference type="Pfam" id="PF17201">
    <property type="entry name" value="Cache_3-Cache_2"/>
    <property type="match status" value="1"/>
</dbReference>
<feature type="domain" description="Cache 3/Cache 2 fusion" evidence="2">
    <location>
        <begin position="26"/>
        <end position="171"/>
    </location>
</feature>
<gene>
    <name evidence="3" type="ORF">CI1B_84120</name>
</gene>
<feature type="signal peptide" evidence="1">
    <location>
        <begin position="1"/>
        <end position="29"/>
    </location>
</feature>
<proteinExistence type="predicted"/>
<reference evidence="3" key="1">
    <citation type="submission" date="2019-02" db="EMBL/GenBank/DDBJ databases">
        <authorList>
            <person name="Pothier F.J."/>
        </authorList>
    </citation>
    <scope>NUCLEOTIDE SEQUENCE</scope>
    <source>
        <strain evidence="3">CI-1B</strain>
    </source>
</reference>
<dbReference type="PROSITE" id="PS51257">
    <property type="entry name" value="PROKAR_LIPOPROTEIN"/>
    <property type="match status" value="1"/>
</dbReference>
<name>A0A508U1U7_9BRAD</name>
<keyword evidence="4" id="KW-1185">Reference proteome</keyword>
<protein>
    <recommendedName>
        <fullName evidence="2">Cache 3/Cache 2 fusion domain-containing protein</fullName>
    </recommendedName>
</protein>
<organism evidence="3 4">
    <name type="scientific">Bradyrhizobium ivorense</name>
    <dbReference type="NCBI Taxonomy" id="2511166"/>
    <lineage>
        <taxon>Bacteria</taxon>
        <taxon>Pseudomonadati</taxon>
        <taxon>Pseudomonadota</taxon>
        <taxon>Alphaproteobacteria</taxon>
        <taxon>Hyphomicrobiales</taxon>
        <taxon>Nitrobacteraceae</taxon>
        <taxon>Bradyrhizobium</taxon>
    </lineage>
</organism>
<dbReference type="InterPro" id="IPR029151">
    <property type="entry name" value="Sensor-like_sf"/>
</dbReference>
<dbReference type="AlphaFoldDB" id="A0A508U1U7"/>
<evidence type="ECO:0000259" key="2">
    <source>
        <dbReference type="Pfam" id="PF17201"/>
    </source>
</evidence>
<sequence length="173" mass="18612">MNLKQIANSIWAIACLIGAMMFLPDVGQAQDAKVKAAMELLESTTNKLGPPKIEGTEAVGGKAAPAIYFGSTKMNNNFEVVDDVVKQAQGTATIFVKSGDEYIRVATNVKKDDGSRAIGTVLDPKGKAIESIRKGEAFYGEVDILGKPYITGYKPIRDSSKNVIGIYYVGYLK</sequence>
<dbReference type="RefSeq" id="WP_139864836.1">
    <property type="nucleotide sequence ID" value="NZ_CAADFC020000036.1"/>
</dbReference>
<evidence type="ECO:0000313" key="3">
    <source>
        <dbReference type="EMBL" id="VIO80388.1"/>
    </source>
</evidence>
<dbReference type="Proteomes" id="UP000328092">
    <property type="component" value="Unassembled WGS sequence"/>
</dbReference>
<feature type="chain" id="PRO_5021258195" description="Cache 3/Cache 2 fusion domain-containing protein" evidence="1">
    <location>
        <begin position="30"/>
        <end position="173"/>
    </location>
</feature>
<comment type="caution">
    <text evidence="3">The sequence shown here is derived from an EMBL/GenBank/DDBJ whole genome shotgun (WGS) entry which is preliminary data.</text>
</comment>
<keyword evidence="1" id="KW-0732">Signal</keyword>
<dbReference type="SUPFAM" id="SSF103190">
    <property type="entry name" value="Sensory domain-like"/>
    <property type="match status" value="1"/>
</dbReference>
<evidence type="ECO:0000313" key="4">
    <source>
        <dbReference type="Proteomes" id="UP000328092"/>
    </source>
</evidence>
<dbReference type="InterPro" id="IPR033462">
    <property type="entry name" value="Cache_3-Cache_2"/>
</dbReference>
<evidence type="ECO:0000256" key="1">
    <source>
        <dbReference type="SAM" id="SignalP"/>
    </source>
</evidence>